<sequence>MTDNTPQNEMTDQQRSEWVREQFQKANKHLAENGVLFESVVTNESRYLVPYLAVWKIKDTNNAMYWVMSGDLPTDYIAESTAATARDVIKHFAMAWQLKAANLRASEGADATSLEYAELLESRAEGLHAIQNQDELWQGV</sequence>
<evidence type="ECO:0000313" key="1">
    <source>
        <dbReference type="EMBL" id="AMJ73882.1"/>
    </source>
</evidence>
<reference evidence="1 2" key="1">
    <citation type="submission" date="2015-12" db="EMBL/GenBank/DDBJ databases">
        <title>Intraspecies pangenome expansion in the marine bacterium Alteromonas.</title>
        <authorList>
            <person name="Lopez-Perez M."/>
            <person name="Rodriguez-Valera F."/>
        </authorList>
    </citation>
    <scope>NUCLEOTIDE SEQUENCE [LARGE SCALE GENOMIC DNA]</scope>
    <source>
        <strain evidence="1 2">LMG 21861</strain>
    </source>
</reference>
<evidence type="ECO:0000313" key="2">
    <source>
        <dbReference type="Proteomes" id="UP000056750"/>
    </source>
</evidence>
<keyword evidence="2" id="KW-1185">Reference proteome</keyword>
<accession>A0ABM5YIX4</accession>
<dbReference type="Proteomes" id="UP000056750">
    <property type="component" value="Chromosome"/>
</dbReference>
<proteinExistence type="predicted"/>
<evidence type="ECO:0008006" key="3">
    <source>
        <dbReference type="Google" id="ProtNLM"/>
    </source>
</evidence>
<dbReference type="EMBL" id="CP013926">
    <property type="protein sequence ID" value="AMJ73882.1"/>
    <property type="molecule type" value="Genomic_DNA"/>
</dbReference>
<protein>
    <recommendedName>
        <fullName evidence="3">DUF4826 domain-containing protein</fullName>
    </recommendedName>
</protein>
<dbReference type="Pfam" id="PF16108">
    <property type="entry name" value="DUF4826"/>
    <property type="match status" value="1"/>
</dbReference>
<organism evidence="1 2">
    <name type="scientific">Alteromonas stellipolaris</name>
    <dbReference type="NCBI Taxonomy" id="233316"/>
    <lineage>
        <taxon>Bacteria</taxon>
        <taxon>Pseudomonadati</taxon>
        <taxon>Pseudomonadota</taxon>
        <taxon>Gammaproteobacteria</taxon>
        <taxon>Alteromonadales</taxon>
        <taxon>Alteromonadaceae</taxon>
        <taxon>Alteromonas/Salinimonas group</taxon>
        <taxon>Alteromonas</taxon>
    </lineage>
</organism>
<dbReference type="InterPro" id="IPR032251">
    <property type="entry name" value="DUF4826"/>
</dbReference>
<name>A0ABM5YIX4_9ALTE</name>
<gene>
    <name evidence="1" type="ORF">AVL57_07740</name>
</gene>
<dbReference type="RefSeq" id="WP_057792286.1">
    <property type="nucleotide sequence ID" value="NZ_CP013926.1"/>
</dbReference>